<gene>
    <name evidence="7" type="ORF">ACFFGY_01145</name>
</gene>
<keyword evidence="8" id="KW-1185">Reference proteome</keyword>
<dbReference type="InterPro" id="IPR036866">
    <property type="entry name" value="RibonucZ/Hydroxyglut_hydro"/>
</dbReference>
<comment type="similarity">
    <text evidence="2">Belongs to the metallo-beta-lactamase superfamily.</text>
</comment>
<evidence type="ECO:0000313" key="7">
    <source>
        <dbReference type="EMBL" id="MFC0406833.1"/>
    </source>
</evidence>
<evidence type="ECO:0000256" key="2">
    <source>
        <dbReference type="ARBA" id="ARBA00007749"/>
    </source>
</evidence>
<dbReference type="RefSeq" id="WP_377042518.1">
    <property type="nucleotide sequence ID" value="NZ_JBHLUN010000001.1"/>
</dbReference>
<dbReference type="InterPro" id="IPR051013">
    <property type="entry name" value="MBL_superfamily_lactonases"/>
</dbReference>
<evidence type="ECO:0000256" key="5">
    <source>
        <dbReference type="ARBA" id="ARBA00022833"/>
    </source>
</evidence>
<accession>A0ABV6JMA3</accession>
<evidence type="ECO:0000256" key="3">
    <source>
        <dbReference type="ARBA" id="ARBA00022723"/>
    </source>
</evidence>
<organism evidence="7 8">
    <name type="scientific">Roseomonas elaeocarpi</name>
    <dbReference type="NCBI Taxonomy" id="907779"/>
    <lineage>
        <taxon>Bacteria</taxon>
        <taxon>Pseudomonadati</taxon>
        <taxon>Pseudomonadota</taxon>
        <taxon>Alphaproteobacteria</taxon>
        <taxon>Acetobacterales</taxon>
        <taxon>Roseomonadaceae</taxon>
        <taxon>Roseomonas</taxon>
    </lineage>
</organism>
<keyword evidence="3" id="KW-0479">Metal-binding</keyword>
<dbReference type="Gene3D" id="3.60.15.10">
    <property type="entry name" value="Ribonuclease Z/Hydroxyacylglutathione hydrolase-like"/>
    <property type="match status" value="1"/>
</dbReference>
<sequence>MFMQLGGYEVDILVGGYPGKSLRHGGLGWSTVALLRGHGRVAVLDTGSFGLRRYLLQALRDRGVEPGDVTDLVLSHLHYDHVVNWPMFSAARITVGEAELRWALDRPIGDPLVPEFYVRPLADHPRLTTVGEAQEVLPGITAHLAPGHTPGHLMFLLAGAERDLLLVQDAAKYRAELVSGRADMTYDPAVTAATIRRIWEFWRRKPGTVVLPGHDLPMVLEADRPVRMGRQEAGIIALFGEDVADRTLFGLGPAGA</sequence>
<evidence type="ECO:0000256" key="4">
    <source>
        <dbReference type="ARBA" id="ARBA00022801"/>
    </source>
</evidence>
<protein>
    <submittedName>
        <fullName evidence="7">MBL fold metallo-hydrolase</fullName>
    </submittedName>
</protein>
<evidence type="ECO:0000259" key="6">
    <source>
        <dbReference type="SMART" id="SM00849"/>
    </source>
</evidence>
<dbReference type="SMART" id="SM00849">
    <property type="entry name" value="Lactamase_B"/>
    <property type="match status" value="1"/>
</dbReference>
<dbReference type="EMBL" id="JBHLUN010000001">
    <property type="protein sequence ID" value="MFC0406833.1"/>
    <property type="molecule type" value="Genomic_DNA"/>
</dbReference>
<comment type="caution">
    <text evidence="7">The sequence shown here is derived from an EMBL/GenBank/DDBJ whole genome shotgun (WGS) entry which is preliminary data.</text>
</comment>
<proteinExistence type="inferred from homology"/>
<evidence type="ECO:0000313" key="8">
    <source>
        <dbReference type="Proteomes" id="UP001589865"/>
    </source>
</evidence>
<reference evidence="7 8" key="1">
    <citation type="submission" date="2024-09" db="EMBL/GenBank/DDBJ databases">
        <authorList>
            <person name="Sun Q."/>
            <person name="Mori K."/>
        </authorList>
    </citation>
    <scope>NUCLEOTIDE SEQUENCE [LARGE SCALE GENOMIC DNA]</scope>
    <source>
        <strain evidence="7 8">TBRC 5777</strain>
    </source>
</reference>
<name>A0ABV6JMA3_9PROT</name>
<feature type="domain" description="Metallo-beta-lactamase" evidence="6">
    <location>
        <begin position="29"/>
        <end position="214"/>
    </location>
</feature>
<dbReference type="PANTHER" id="PTHR42978">
    <property type="entry name" value="QUORUM-QUENCHING LACTONASE YTNP-RELATED-RELATED"/>
    <property type="match status" value="1"/>
</dbReference>
<dbReference type="Pfam" id="PF00753">
    <property type="entry name" value="Lactamase_B"/>
    <property type="match status" value="1"/>
</dbReference>
<evidence type="ECO:0000256" key="1">
    <source>
        <dbReference type="ARBA" id="ARBA00001947"/>
    </source>
</evidence>
<comment type="cofactor">
    <cofactor evidence="1">
        <name>Zn(2+)</name>
        <dbReference type="ChEBI" id="CHEBI:29105"/>
    </cofactor>
</comment>
<keyword evidence="5" id="KW-0862">Zinc</keyword>
<dbReference type="SUPFAM" id="SSF56281">
    <property type="entry name" value="Metallo-hydrolase/oxidoreductase"/>
    <property type="match status" value="1"/>
</dbReference>
<dbReference type="InterPro" id="IPR001279">
    <property type="entry name" value="Metallo-B-lactamas"/>
</dbReference>
<dbReference type="PANTHER" id="PTHR42978:SF2">
    <property type="entry name" value="102 KBASES UNSTABLE REGION: FROM 1 TO 119443"/>
    <property type="match status" value="1"/>
</dbReference>
<dbReference type="Proteomes" id="UP001589865">
    <property type="component" value="Unassembled WGS sequence"/>
</dbReference>
<keyword evidence="4" id="KW-0378">Hydrolase</keyword>